<comment type="caution">
    <text evidence="1">The sequence shown here is derived from an EMBL/GenBank/DDBJ whole genome shotgun (WGS) entry which is preliminary data.</text>
</comment>
<dbReference type="EMBL" id="JADFUA010000003">
    <property type="protein sequence ID" value="MBE9609264.1"/>
    <property type="molecule type" value="Genomic_DNA"/>
</dbReference>
<accession>A0A8J7KE99</accession>
<protein>
    <submittedName>
        <fullName evidence="1">Uncharacterized protein</fullName>
    </submittedName>
</protein>
<dbReference type="Proteomes" id="UP000604481">
    <property type="component" value="Unassembled WGS sequence"/>
</dbReference>
<keyword evidence="2" id="KW-1185">Reference proteome</keyword>
<dbReference type="RefSeq" id="WP_194115772.1">
    <property type="nucleotide sequence ID" value="NZ_JADFUA010000003.1"/>
</dbReference>
<organism evidence="1 2">
    <name type="scientific">Chitinilyticum piscinae</name>
    <dbReference type="NCBI Taxonomy" id="2866724"/>
    <lineage>
        <taxon>Bacteria</taxon>
        <taxon>Pseudomonadati</taxon>
        <taxon>Pseudomonadota</taxon>
        <taxon>Betaproteobacteria</taxon>
        <taxon>Neisseriales</taxon>
        <taxon>Chitinibacteraceae</taxon>
        <taxon>Chitinilyticum</taxon>
    </lineage>
</organism>
<name>A0A8J7KE99_9NEIS</name>
<gene>
    <name evidence="1" type="ORF">INR99_07875</name>
</gene>
<evidence type="ECO:0000313" key="1">
    <source>
        <dbReference type="EMBL" id="MBE9609264.1"/>
    </source>
</evidence>
<reference evidence="1 2" key="1">
    <citation type="submission" date="2020-10" db="EMBL/GenBank/DDBJ databases">
        <title>The genome sequence of Chitinilyticum litopenaei 4Y14.</title>
        <authorList>
            <person name="Liu Y."/>
        </authorList>
    </citation>
    <scope>NUCLEOTIDE SEQUENCE [LARGE SCALE GENOMIC DNA]</scope>
    <source>
        <strain evidence="1 2">4Y14</strain>
    </source>
</reference>
<sequence>MLQAIADFDYDGACIDAARSRKELYASCTAPVRKWGGFFARKTVISSSQILHMIIPVGHLQPAHAKMLGFFLGYLDDDFAYRAQPSNLPQPGDDACTAQFKRLVFAATQAGIRGVPVFMDT</sequence>
<evidence type="ECO:0000313" key="2">
    <source>
        <dbReference type="Proteomes" id="UP000604481"/>
    </source>
</evidence>
<proteinExistence type="predicted"/>
<dbReference type="AlphaFoldDB" id="A0A8J7KE99"/>